<feature type="transmembrane region" description="Helical" evidence="1">
    <location>
        <begin position="35"/>
        <end position="61"/>
    </location>
</feature>
<keyword evidence="1" id="KW-0812">Transmembrane</keyword>
<keyword evidence="1" id="KW-1133">Transmembrane helix</keyword>
<organism evidence="2 3">
    <name type="scientific">Phytohabitans kaempferiae</name>
    <dbReference type="NCBI Taxonomy" id="1620943"/>
    <lineage>
        <taxon>Bacteria</taxon>
        <taxon>Bacillati</taxon>
        <taxon>Actinomycetota</taxon>
        <taxon>Actinomycetes</taxon>
        <taxon>Micromonosporales</taxon>
        <taxon>Micromonosporaceae</taxon>
    </lineage>
</organism>
<keyword evidence="3" id="KW-1185">Reference proteome</keyword>
<name>A0ABV6LV08_9ACTN</name>
<evidence type="ECO:0000313" key="3">
    <source>
        <dbReference type="Proteomes" id="UP001589867"/>
    </source>
</evidence>
<reference evidence="2 3" key="1">
    <citation type="submission" date="2024-09" db="EMBL/GenBank/DDBJ databases">
        <authorList>
            <person name="Sun Q."/>
            <person name="Mori K."/>
        </authorList>
    </citation>
    <scope>NUCLEOTIDE SEQUENCE [LARGE SCALE GENOMIC DNA]</scope>
    <source>
        <strain evidence="2 3">TBRC 3947</strain>
    </source>
</reference>
<gene>
    <name evidence="2" type="ORF">ACFFIA_00980</name>
</gene>
<evidence type="ECO:0008006" key="4">
    <source>
        <dbReference type="Google" id="ProtNLM"/>
    </source>
</evidence>
<comment type="caution">
    <text evidence="2">The sequence shown here is derived from an EMBL/GenBank/DDBJ whole genome shotgun (WGS) entry which is preliminary data.</text>
</comment>
<dbReference type="EMBL" id="JBHLUH010000003">
    <property type="protein sequence ID" value="MFC0526236.1"/>
    <property type="molecule type" value="Genomic_DNA"/>
</dbReference>
<dbReference type="Proteomes" id="UP001589867">
    <property type="component" value="Unassembled WGS sequence"/>
</dbReference>
<evidence type="ECO:0000313" key="2">
    <source>
        <dbReference type="EMBL" id="MFC0526236.1"/>
    </source>
</evidence>
<accession>A0ABV6LV08</accession>
<protein>
    <recommendedName>
        <fullName evidence="4">MotA/TolQ/ExbB proton channel domain-containing protein</fullName>
    </recommendedName>
</protein>
<keyword evidence="1" id="KW-0472">Membrane</keyword>
<dbReference type="RefSeq" id="WP_377243781.1">
    <property type="nucleotide sequence ID" value="NZ_JBHLUH010000003.1"/>
</dbReference>
<evidence type="ECO:0000256" key="1">
    <source>
        <dbReference type="SAM" id="Phobius"/>
    </source>
</evidence>
<feature type="transmembrane region" description="Helical" evidence="1">
    <location>
        <begin position="73"/>
        <end position="94"/>
    </location>
</feature>
<sequence length="125" mass="12635">MAAVFLVLAPVVALERGGAISRCFKLFHGDLGASLARTATIFGIVIGGSIVAGMIGLVGTLSAPVETASSGTIITWSLVEAAVSVVIGGALRILTDPLTVGAYADMRARVEPFSSAILAHEAGVR</sequence>
<proteinExistence type="predicted"/>